<accession>A0AAV7LHI7</accession>
<dbReference type="EMBL" id="JANPWB010000015">
    <property type="protein sequence ID" value="KAJ1090956.1"/>
    <property type="molecule type" value="Genomic_DNA"/>
</dbReference>
<organism evidence="1 2">
    <name type="scientific">Pleurodeles waltl</name>
    <name type="common">Iberian ribbed newt</name>
    <dbReference type="NCBI Taxonomy" id="8319"/>
    <lineage>
        <taxon>Eukaryota</taxon>
        <taxon>Metazoa</taxon>
        <taxon>Chordata</taxon>
        <taxon>Craniata</taxon>
        <taxon>Vertebrata</taxon>
        <taxon>Euteleostomi</taxon>
        <taxon>Amphibia</taxon>
        <taxon>Batrachia</taxon>
        <taxon>Caudata</taxon>
        <taxon>Salamandroidea</taxon>
        <taxon>Salamandridae</taxon>
        <taxon>Pleurodelinae</taxon>
        <taxon>Pleurodeles</taxon>
    </lineage>
</organism>
<dbReference type="Proteomes" id="UP001066276">
    <property type="component" value="Chromosome 11"/>
</dbReference>
<comment type="caution">
    <text evidence="1">The sequence shown here is derived from an EMBL/GenBank/DDBJ whole genome shotgun (WGS) entry which is preliminary data.</text>
</comment>
<evidence type="ECO:0000313" key="1">
    <source>
        <dbReference type="EMBL" id="KAJ1090956.1"/>
    </source>
</evidence>
<dbReference type="AlphaFoldDB" id="A0AAV7LHI7"/>
<protein>
    <submittedName>
        <fullName evidence="1">Uncharacterized protein</fullName>
    </submittedName>
</protein>
<name>A0AAV7LHI7_PLEWA</name>
<proteinExistence type="predicted"/>
<evidence type="ECO:0000313" key="2">
    <source>
        <dbReference type="Proteomes" id="UP001066276"/>
    </source>
</evidence>
<keyword evidence="2" id="KW-1185">Reference proteome</keyword>
<sequence length="79" mass="8881">MVKTGAARARPLKLVTKGALKMHTTIDTRNRPPQRPLSNRPFLVHDVRFPMETAQGILSAAPWRPLMRGYGNTPHEPAR</sequence>
<gene>
    <name evidence="1" type="ORF">NDU88_004084</name>
</gene>
<reference evidence="1" key="1">
    <citation type="journal article" date="2022" name="bioRxiv">
        <title>Sequencing and chromosome-scale assembly of the giantPleurodeles waltlgenome.</title>
        <authorList>
            <person name="Brown T."/>
            <person name="Elewa A."/>
            <person name="Iarovenko S."/>
            <person name="Subramanian E."/>
            <person name="Araus A.J."/>
            <person name="Petzold A."/>
            <person name="Susuki M."/>
            <person name="Suzuki K.-i.T."/>
            <person name="Hayashi T."/>
            <person name="Toyoda A."/>
            <person name="Oliveira C."/>
            <person name="Osipova E."/>
            <person name="Leigh N.D."/>
            <person name="Simon A."/>
            <person name="Yun M.H."/>
        </authorList>
    </citation>
    <scope>NUCLEOTIDE SEQUENCE</scope>
    <source>
        <strain evidence="1">20211129_DDA</strain>
        <tissue evidence="1">Liver</tissue>
    </source>
</reference>